<protein>
    <recommendedName>
        <fullName evidence="3">JmjC domain-containing protein</fullName>
    </recommendedName>
</protein>
<feature type="signal peptide" evidence="2">
    <location>
        <begin position="1"/>
        <end position="20"/>
    </location>
</feature>
<keyword evidence="2" id="KW-0732">Signal</keyword>
<dbReference type="Pfam" id="PF13621">
    <property type="entry name" value="Cupin_8"/>
    <property type="match status" value="1"/>
</dbReference>
<dbReference type="PANTHER" id="PTHR12461:SF53">
    <property type="entry name" value="JMJC DOMAIN-CONTAINING PROTEIN"/>
    <property type="match status" value="1"/>
</dbReference>
<feature type="region of interest" description="Disordered" evidence="1">
    <location>
        <begin position="302"/>
        <end position="330"/>
    </location>
</feature>
<evidence type="ECO:0000313" key="4">
    <source>
        <dbReference type="EMBL" id="KAH3712276.1"/>
    </source>
</evidence>
<evidence type="ECO:0000313" key="5">
    <source>
        <dbReference type="Proteomes" id="UP000828390"/>
    </source>
</evidence>
<dbReference type="PANTHER" id="PTHR12461">
    <property type="entry name" value="HYPOXIA-INDUCIBLE FACTOR 1 ALPHA INHIBITOR-RELATED"/>
    <property type="match status" value="1"/>
</dbReference>
<gene>
    <name evidence="4" type="ORF">DPMN_071969</name>
</gene>
<dbReference type="Proteomes" id="UP000828390">
    <property type="component" value="Unassembled WGS sequence"/>
</dbReference>
<dbReference type="Gene3D" id="2.60.120.650">
    <property type="entry name" value="Cupin"/>
    <property type="match status" value="1"/>
</dbReference>
<dbReference type="OrthoDB" id="415358at2759"/>
<sequence>MTRFTFAALVLGTYLLYVDGKTSFIKDMKTDVPFPPVNTQNVPGIPEGHLRPLGWQRKPEGKVREEKDALSPSTFYIRYVKTGRPAVMRGVLKEAAVTEKWEEDNYLKEKYGMLNMTITVKKEVMNRDPHTTKRRMLFRKFLMDYKYENWYLTSTVHEVMRKELPLPDVLSCGTYRDRLTEAEVWMSSGGTASLLHSHGDHNVHCVLDGRKDFILIEDQYQSVFNFEPTYPNSGSGHSPMDMDMINAYKNPKIAETPWVWSTLWQGDCIFVPAGYLHQVRAFGRSISYTVQFAPSVAYESLDCPDESGSGKRKKKEKKASKGDAEPEAENKKLSLADVEFMWTYSDGEMRLSDRALVPRSLRRLLLLLLRDGDQLHRDQFVHFYEDAHAHEANLTPTPDEVFHLMTPNNARVHLSRDEILALSENRLQSVCELLNKKEARVKDEL</sequence>
<dbReference type="PROSITE" id="PS51184">
    <property type="entry name" value="JMJC"/>
    <property type="match status" value="1"/>
</dbReference>
<accession>A0A9D4BQ42</accession>
<dbReference type="InterPro" id="IPR003347">
    <property type="entry name" value="JmjC_dom"/>
</dbReference>
<evidence type="ECO:0000259" key="3">
    <source>
        <dbReference type="PROSITE" id="PS51184"/>
    </source>
</evidence>
<feature type="domain" description="JmjC" evidence="3">
    <location>
        <begin position="144"/>
        <end position="309"/>
    </location>
</feature>
<comment type="caution">
    <text evidence="4">The sequence shown here is derived from an EMBL/GenBank/DDBJ whole genome shotgun (WGS) entry which is preliminary data.</text>
</comment>
<organism evidence="4 5">
    <name type="scientific">Dreissena polymorpha</name>
    <name type="common">Zebra mussel</name>
    <name type="synonym">Mytilus polymorpha</name>
    <dbReference type="NCBI Taxonomy" id="45954"/>
    <lineage>
        <taxon>Eukaryota</taxon>
        <taxon>Metazoa</taxon>
        <taxon>Spiralia</taxon>
        <taxon>Lophotrochozoa</taxon>
        <taxon>Mollusca</taxon>
        <taxon>Bivalvia</taxon>
        <taxon>Autobranchia</taxon>
        <taxon>Heteroconchia</taxon>
        <taxon>Euheterodonta</taxon>
        <taxon>Imparidentia</taxon>
        <taxon>Neoheterodontei</taxon>
        <taxon>Myida</taxon>
        <taxon>Dreissenoidea</taxon>
        <taxon>Dreissenidae</taxon>
        <taxon>Dreissena</taxon>
    </lineage>
</organism>
<dbReference type="SUPFAM" id="SSF51197">
    <property type="entry name" value="Clavaminate synthase-like"/>
    <property type="match status" value="1"/>
</dbReference>
<evidence type="ECO:0000256" key="2">
    <source>
        <dbReference type="SAM" id="SignalP"/>
    </source>
</evidence>
<feature type="chain" id="PRO_5039546748" description="JmjC domain-containing protein" evidence="2">
    <location>
        <begin position="21"/>
        <end position="445"/>
    </location>
</feature>
<keyword evidence="5" id="KW-1185">Reference proteome</keyword>
<dbReference type="EMBL" id="JAIWYP010000014">
    <property type="protein sequence ID" value="KAH3712276.1"/>
    <property type="molecule type" value="Genomic_DNA"/>
</dbReference>
<dbReference type="InterPro" id="IPR041667">
    <property type="entry name" value="Cupin_8"/>
</dbReference>
<reference evidence="4" key="1">
    <citation type="journal article" date="2019" name="bioRxiv">
        <title>The Genome of the Zebra Mussel, Dreissena polymorpha: A Resource for Invasive Species Research.</title>
        <authorList>
            <person name="McCartney M.A."/>
            <person name="Auch B."/>
            <person name="Kono T."/>
            <person name="Mallez S."/>
            <person name="Zhang Y."/>
            <person name="Obille A."/>
            <person name="Becker A."/>
            <person name="Abrahante J.E."/>
            <person name="Garbe J."/>
            <person name="Badalamenti J.P."/>
            <person name="Herman A."/>
            <person name="Mangelson H."/>
            <person name="Liachko I."/>
            <person name="Sullivan S."/>
            <person name="Sone E.D."/>
            <person name="Koren S."/>
            <person name="Silverstein K.A.T."/>
            <person name="Beckman K.B."/>
            <person name="Gohl D.M."/>
        </authorList>
    </citation>
    <scope>NUCLEOTIDE SEQUENCE</scope>
    <source>
        <strain evidence="4">Duluth1</strain>
        <tissue evidence="4">Whole animal</tissue>
    </source>
</reference>
<evidence type="ECO:0000256" key="1">
    <source>
        <dbReference type="SAM" id="MobiDB-lite"/>
    </source>
</evidence>
<dbReference type="AlphaFoldDB" id="A0A9D4BQ42"/>
<reference evidence="4" key="2">
    <citation type="submission" date="2020-11" db="EMBL/GenBank/DDBJ databases">
        <authorList>
            <person name="McCartney M.A."/>
            <person name="Auch B."/>
            <person name="Kono T."/>
            <person name="Mallez S."/>
            <person name="Becker A."/>
            <person name="Gohl D.M."/>
            <person name="Silverstein K.A.T."/>
            <person name="Koren S."/>
            <person name="Bechman K.B."/>
            <person name="Herman A."/>
            <person name="Abrahante J.E."/>
            <person name="Garbe J."/>
        </authorList>
    </citation>
    <scope>NUCLEOTIDE SEQUENCE</scope>
    <source>
        <strain evidence="4">Duluth1</strain>
        <tissue evidence="4">Whole animal</tissue>
    </source>
</reference>
<name>A0A9D4BQ42_DREPO</name>
<proteinExistence type="predicted"/>
<feature type="compositionally biased region" description="Basic and acidic residues" evidence="1">
    <location>
        <begin position="319"/>
        <end position="330"/>
    </location>
</feature>